<comment type="caution">
    <text evidence="3">The sequence shown here is derived from an EMBL/GenBank/DDBJ whole genome shotgun (WGS) entry which is preliminary data.</text>
</comment>
<dbReference type="PANTHER" id="PTHR37539">
    <property type="entry name" value="SECRETED PROTEIN-RELATED"/>
    <property type="match status" value="1"/>
</dbReference>
<organism evidence="3 4">
    <name type="scientific">Aspergillus pseudoustus</name>
    <dbReference type="NCBI Taxonomy" id="1810923"/>
    <lineage>
        <taxon>Eukaryota</taxon>
        <taxon>Fungi</taxon>
        <taxon>Dikarya</taxon>
        <taxon>Ascomycota</taxon>
        <taxon>Pezizomycotina</taxon>
        <taxon>Eurotiomycetes</taxon>
        <taxon>Eurotiomycetidae</taxon>
        <taxon>Eurotiales</taxon>
        <taxon>Aspergillaceae</taxon>
        <taxon>Aspergillus</taxon>
        <taxon>Aspergillus subgen. Nidulantes</taxon>
    </lineage>
</organism>
<dbReference type="InterPro" id="IPR018713">
    <property type="entry name" value="MPAB/Lcp_cat_dom"/>
</dbReference>
<accession>A0ABR4JXJ9</accession>
<dbReference type="InterPro" id="IPR037473">
    <property type="entry name" value="Lcp-like"/>
</dbReference>
<feature type="transmembrane region" description="Helical" evidence="1">
    <location>
        <begin position="420"/>
        <end position="441"/>
    </location>
</feature>
<dbReference type="PANTHER" id="PTHR37539:SF1">
    <property type="entry name" value="ER-BOUND OXYGENASE MPAB_MPAB'_RUBBER OXYGENASE CATALYTIC DOMAIN-CONTAINING PROTEIN"/>
    <property type="match status" value="1"/>
</dbReference>
<evidence type="ECO:0000259" key="2">
    <source>
        <dbReference type="Pfam" id="PF09995"/>
    </source>
</evidence>
<protein>
    <recommendedName>
        <fullName evidence="2">ER-bound oxygenase mpaB/mpaB'/Rubber oxygenase catalytic domain-containing protein</fullName>
    </recommendedName>
</protein>
<dbReference type="EMBL" id="JBFXLU010000078">
    <property type="protein sequence ID" value="KAL2844770.1"/>
    <property type="molecule type" value="Genomic_DNA"/>
</dbReference>
<evidence type="ECO:0000313" key="3">
    <source>
        <dbReference type="EMBL" id="KAL2844770.1"/>
    </source>
</evidence>
<feature type="domain" description="ER-bound oxygenase mpaB/mpaB'/Rubber oxygenase catalytic" evidence="2">
    <location>
        <begin position="109"/>
        <end position="333"/>
    </location>
</feature>
<dbReference type="Pfam" id="PF09995">
    <property type="entry name" value="MPAB_Lcp_cat"/>
    <property type="match status" value="1"/>
</dbReference>
<keyword evidence="1" id="KW-1133">Transmembrane helix</keyword>
<evidence type="ECO:0000313" key="4">
    <source>
        <dbReference type="Proteomes" id="UP001610446"/>
    </source>
</evidence>
<reference evidence="3 4" key="1">
    <citation type="submission" date="2024-07" db="EMBL/GenBank/DDBJ databases">
        <title>Section-level genome sequencing and comparative genomics of Aspergillus sections Usti and Cavernicolus.</title>
        <authorList>
            <consortium name="Lawrence Berkeley National Laboratory"/>
            <person name="Nybo J.L."/>
            <person name="Vesth T.C."/>
            <person name="Theobald S."/>
            <person name="Frisvad J.C."/>
            <person name="Larsen T.O."/>
            <person name="Kjaerboelling I."/>
            <person name="Rothschild-Mancinelli K."/>
            <person name="Lyhne E.K."/>
            <person name="Kogle M.E."/>
            <person name="Barry K."/>
            <person name="Clum A."/>
            <person name="Na H."/>
            <person name="Ledsgaard L."/>
            <person name="Lin J."/>
            <person name="Lipzen A."/>
            <person name="Kuo A."/>
            <person name="Riley R."/>
            <person name="Mondo S."/>
            <person name="Labutti K."/>
            <person name="Haridas S."/>
            <person name="Pangalinan J."/>
            <person name="Salamov A.A."/>
            <person name="Simmons B.A."/>
            <person name="Magnuson J.K."/>
            <person name="Chen J."/>
            <person name="Drula E."/>
            <person name="Henrissat B."/>
            <person name="Wiebenga A."/>
            <person name="Lubbers R.J."/>
            <person name="Gomes A.C."/>
            <person name="Makela M.R."/>
            <person name="Stajich J."/>
            <person name="Grigoriev I.V."/>
            <person name="Mortensen U.H."/>
            <person name="De Vries R.P."/>
            <person name="Baker S.E."/>
            <person name="Andersen M.R."/>
        </authorList>
    </citation>
    <scope>NUCLEOTIDE SEQUENCE [LARGE SCALE GENOMIC DNA]</scope>
    <source>
        <strain evidence="3 4">CBS 123904</strain>
    </source>
</reference>
<feature type="transmembrane region" description="Helical" evidence="1">
    <location>
        <begin position="334"/>
        <end position="353"/>
    </location>
</feature>
<sequence>MANPKIGENITVCGYTFTWTKDHLSREEIEPFRQQYDILGAAALEKIQAIRQESEMKSTDVYEILREHHKSDPVLAKFWDEVHTVPKWVDWDQLARGQTFFYRYAIANIVGFALQGFMAENSAAPGVVEVLVRTGGFSTRMLLGRLLETFQWLIQVTQSAASIKPGGEGHIATVRVRLLHSSVRHRVLQLCQRRPDYFDTQTYGIPVNTLDSIHSISTFCCNPMWLQLPTFGSIPLDKGQIADYIAVFRYLGYLLGTPTSYFETVEKAKCTMESFLVHEVRTTETSRTVAYNFLECVTNLPQPFSVSSGFVAAGSRWINGDALCDELELERPGLIYRLSFVGFVVFATVLAWLQRIVPALDPYVVNFFRTKLYTGIVQRKSRTRFDFKYVPQMGRKTGKEAHAAKGQGSNKIMDIGLAEMVFLGILGGSVLGAVGAVVGLFKYTPNLLSLGRAA</sequence>
<evidence type="ECO:0000256" key="1">
    <source>
        <dbReference type="SAM" id="Phobius"/>
    </source>
</evidence>
<keyword evidence="4" id="KW-1185">Reference proteome</keyword>
<gene>
    <name evidence="3" type="ORF">BJY01DRAFT_214796</name>
</gene>
<dbReference type="Proteomes" id="UP001610446">
    <property type="component" value="Unassembled WGS sequence"/>
</dbReference>
<proteinExistence type="predicted"/>
<name>A0ABR4JXJ9_9EURO</name>
<keyword evidence="1" id="KW-0472">Membrane</keyword>
<keyword evidence="1" id="KW-0812">Transmembrane</keyword>